<keyword evidence="12" id="KW-1185">Reference proteome</keyword>
<dbReference type="InterPro" id="IPR020904">
    <property type="entry name" value="Sc_DH/Rdtase_CS"/>
</dbReference>
<dbReference type="InterPro" id="IPR002347">
    <property type="entry name" value="SDR_fam"/>
</dbReference>
<evidence type="ECO:0000313" key="12">
    <source>
        <dbReference type="Proteomes" id="UP001597286"/>
    </source>
</evidence>
<reference evidence="12" key="1">
    <citation type="journal article" date="2019" name="Int. J. Syst. Evol. Microbiol.">
        <title>The Global Catalogue of Microorganisms (GCM) 10K type strain sequencing project: providing services to taxonomists for standard genome sequencing and annotation.</title>
        <authorList>
            <consortium name="The Broad Institute Genomics Platform"/>
            <consortium name="The Broad Institute Genome Sequencing Center for Infectious Disease"/>
            <person name="Wu L."/>
            <person name="Ma J."/>
        </authorList>
    </citation>
    <scope>NUCLEOTIDE SEQUENCE [LARGE SCALE GENOMIC DNA]</scope>
    <source>
        <strain evidence="12">DT72</strain>
    </source>
</reference>
<comment type="similarity">
    <text evidence="1 9">Belongs to the short-chain dehydrogenases/reductases (SDR) family.</text>
</comment>
<evidence type="ECO:0000256" key="3">
    <source>
        <dbReference type="ARBA" id="ARBA00016110"/>
    </source>
</evidence>
<proteinExistence type="inferred from homology"/>
<dbReference type="Pfam" id="PF00106">
    <property type="entry name" value="adh_short"/>
    <property type="match status" value="1"/>
</dbReference>
<dbReference type="EC" id="1.1.1.304" evidence="2"/>
<evidence type="ECO:0000256" key="2">
    <source>
        <dbReference type="ARBA" id="ARBA00012848"/>
    </source>
</evidence>
<evidence type="ECO:0000256" key="1">
    <source>
        <dbReference type="ARBA" id="ARBA00006484"/>
    </source>
</evidence>
<dbReference type="PANTHER" id="PTHR42760:SF121">
    <property type="entry name" value="3-OXOACYL-(ACYL-CARRIER-PROTEIN) REDUCTASE"/>
    <property type="match status" value="1"/>
</dbReference>
<feature type="domain" description="Ketoreductase" evidence="10">
    <location>
        <begin position="8"/>
        <end position="198"/>
    </location>
</feature>
<dbReference type="InterPro" id="IPR057326">
    <property type="entry name" value="KR_dom"/>
</dbReference>
<dbReference type="PANTHER" id="PTHR42760">
    <property type="entry name" value="SHORT-CHAIN DEHYDROGENASES/REDUCTASES FAMILY MEMBER"/>
    <property type="match status" value="1"/>
</dbReference>
<dbReference type="SMART" id="SM00822">
    <property type="entry name" value="PKS_KR"/>
    <property type="match status" value="1"/>
</dbReference>
<dbReference type="SUPFAM" id="SSF51735">
    <property type="entry name" value="NAD(P)-binding Rossmann-fold domains"/>
    <property type="match status" value="1"/>
</dbReference>
<organism evidence="11 12">
    <name type="scientific">Rhodococcus gannanensis</name>
    <dbReference type="NCBI Taxonomy" id="1960308"/>
    <lineage>
        <taxon>Bacteria</taxon>
        <taxon>Bacillati</taxon>
        <taxon>Actinomycetota</taxon>
        <taxon>Actinomycetes</taxon>
        <taxon>Mycobacteriales</taxon>
        <taxon>Nocardiaceae</taxon>
        <taxon>Rhodococcus</taxon>
    </lineage>
</organism>
<name>A0ABW4NZJ8_9NOCA</name>
<dbReference type="RefSeq" id="WP_378484172.1">
    <property type="nucleotide sequence ID" value="NZ_JBHUFB010000007.1"/>
</dbReference>
<dbReference type="NCBIfam" id="TIGR02415">
    <property type="entry name" value="23BDH"/>
    <property type="match status" value="1"/>
</dbReference>
<protein>
    <recommendedName>
        <fullName evidence="3">Diacetyl reductase [(S)-acetoin forming]</fullName>
        <ecNumber evidence="2">1.1.1.304</ecNumber>
    </recommendedName>
    <alternativeName>
        <fullName evidence="6">Acetoin(diacetyl) reductase</fullName>
    </alternativeName>
    <alternativeName>
        <fullName evidence="7">Meso-2,3-butanediol dehydrogenase</fullName>
    </alternativeName>
</protein>
<dbReference type="PROSITE" id="PS00061">
    <property type="entry name" value="ADH_SHORT"/>
    <property type="match status" value="1"/>
</dbReference>
<evidence type="ECO:0000256" key="9">
    <source>
        <dbReference type="RuleBase" id="RU000363"/>
    </source>
</evidence>
<comment type="caution">
    <text evidence="11">The sequence shown here is derived from an EMBL/GenBank/DDBJ whole genome shotgun (WGS) entry which is preliminary data.</text>
</comment>
<dbReference type="InterPro" id="IPR014007">
    <property type="entry name" value="23BDH"/>
</dbReference>
<dbReference type="PRINTS" id="PR00081">
    <property type="entry name" value="GDHRDH"/>
</dbReference>
<sequence>MTGPLENKIALITGAAQGIGRAIAKRLAADGAHIAVADIDMAGAQRVVDELTETGRRAVALKCDVSEQESVHLAVRECEDSLGGLDIMINNAGVAQVLPLSDVTPADLNRLTAINIGGVLWGIQASAESFIRRGVRGKIINAASIAAHSGQPIFGVYSATKFAVRGLTQSAAQELARYGITVNGYSPGTVDTGMWEEIDRILSERDGVPLGESFAKQAAQITLGRPETAEDVAGFVAYLAGPDSDYMTGQSPLIDGGMLFV</sequence>
<evidence type="ECO:0000313" key="11">
    <source>
        <dbReference type="EMBL" id="MFD1811641.1"/>
    </source>
</evidence>
<evidence type="ECO:0000256" key="5">
    <source>
        <dbReference type="ARBA" id="ARBA00023027"/>
    </source>
</evidence>
<evidence type="ECO:0000259" key="10">
    <source>
        <dbReference type="SMART" id="SM00822"/>
    </source>
</evidence>
<evidence type="ECO:0000256" key="6">
    <source>
        <dbReference type="ARBA" id="ARBA00029989"/>
    </source>
</evidence>
<evidence type="ECO:0000256" key="7">
    <source>
        <dbReference type="ARBA" id="ARBA00031758"/>
    </source>
</evidence>
<evidence type="ECO:0000256" key="4">
    <source>
        <dbReference type="ARBA" id="ARBA00023002"/>
    </source>
</evidence>
<evidence type="ECO:0000256" key="8">
    <source>
        <dbReference type="ARBA" id="ARBA00047315"/>
    </source>
</evidence>
<accession>A0ABW4NZJ8</accession>
<keyword evidence="5" id="KW-0520">NAD</keyword>
<gene>
    <name evidence="11" type="ORF">ACFSJG_05400</name>
</gene>
<dbReference type="Proteomes" id="UP001597286">
    <property type="component" value="Unassembled WGS sequence"/>
</dbReference>
<dbReference type="PRINTS" id="PR00080">
    <property type="entry name" value="SDRFAMILY"/>
</dbReference>
<dbReference type="InterPro" id="IPR036291">
    <property type="entry name" value="NAD(P)-bd_dom_sf"/>
</dbReference>
<comment type="catalytic activity">
    <reaction evidence="8">
        <text>(S)-acetoin + NAD(+) = diacetyl + NADH + H(+)</text>
        <dbReference type="Rhea" id="RHEA:27286"/>
        <dbReference type="ChEBI" id="CHEBI:15378"/>
        <dbReference type="ChEBI" id="CHEBI:15687"/>
        <dbReference type="ChEBI" id="CHEBI:16583"/>
        <dbReference type="ChEBI" id="CHEBI:57540"/>
        <dbReference type="ChEBI" id="CHEBI:57945"/>
        <dbReference type="EC" id="1.1.1.304"/>
    </reaction>
</comment>
<dbReference type="Gene3D" id="3.40.50.720">
    <property type="entry name" value="NAD(P)-binding Rossmann-like Domain"/>
    <property type="match status" value="1"/>
</dbReference>
<keyword evidence="4" id="KW-0560">Oxidoreductase</keyword>
<dbReference type="EMBL" id="JBHUFB010000007">
    <property type="protein sequence ID" value="MFD1811641.1"/>
    <property type="molecule type" value="Genomic_DNA"/>
</dbReference>